<dbReference type="AlphaFoldDB" id="A0AAD3D401"/>
<name>A0AAD3D401_9STRA</name>
<accession>A0AAD3D401</accession>
<gene>
    <name evidence="1" type="ORF">CTEN210_13953</name>
</gene>
<dbReference type="Proteomes" id="UP001054902">
    <property type="component" value="Unassembled WGS sequence"/>
</dbReference>
<reference evidence="1 2" key="1">
    <citation type="journal article" date="2021" name="Sci. Rep.">
        <title>The genome of the diatom Chaetoceros tenuissimus carries an ancient integrated fragment of an extant virus.</title>
        <authorList>
            <person name="Hongo Y."/>
            <person name="Kimura K."/>
            <person name="Takaki Y."/>
            <person name="Yoshida Y."/>
            <person name="Baba S."/>
            <person name="Kobayashi G."/>
            <person name="Nagasaki K."/>
            <person name="Hano T."/>
            <person name="Tomaru Y."/>
        </authorList>
    </citation>
    <scope>NUCLEOTIDE SEQUENCE [LARGE SCALE GENOMIC DNA]</scope>
    <source>
        <strain evidence="1 2">NIES-3715</strain>
    </source>
</reference>
<dbReference type="EMBL" id="BLLK01000058">
    <property type="protein sequence ID" value="GFH57477.1"/>
    <property type="molecule type" value="Genomic_DNA"/>
</dbReference>
<evidence type="ECO:0000313" key="2">
    <source>
        <dbReference type="Proteomes" id="UP001054902"/>
    </source>
</evidence>
<proteinExistence type="predicted"/>
<keyword evidence="2" id="KW-1185">Reference proteome</keyword>
<sequence length="187" mass="21760">MDKSTIYHPSLCPLIEVNDRMSEVNVIPYRNHFGSKSMEKKMPSSCFLSKRVSKRKHNYIENRVRFGIVQIHFHEVTLGDSPVVREGPPLQLSERCSGVSYASVTQFERKKMQSRPRQKSELIISPKDRFQMLKAAKIPVRDIANVVGEIRRIQKENYDRMIQETYSMNTKMVCQPIYCGDGVYEEI</sequence>
<protein>
    <submittedName>
        <fullName evidence="1">Uncharacterized protein</fullName>
    </submittedName>
</protein>
<organism evidence="1 2">
    <name type="scientific">Chaetoceros tenuissimus</name>
    <dbReference type="NCBI Taxonomy" id="426638"/>
    <lineage>
        <taxon>Eukaryota</taxon>
        <taxon>Sar</taxon>
        <taxon>Stramenopiles</taxon>
        <taxon>Ochrophyta</taxon>
        <taxon>Bacillariophyta</taxon>
        <taxon>Coscinodiscophyceae</taxon>
        <taxon>Chaetocerotophycidae</taxon>
        <taxon>Chaetocerotales</taxon>
        <taxon>Chaetocerotaceae</taxon>
        <taxon>Chaetoceros</taxon>
    </lineage>
</organism>
<evidence type="ECO:0000313" key="1">
    <source>
        <dbReference type="EMBL" id="GFH57477.1"/>
    </source>
</evidence>
<comment type="caution">
    <text evidence="1">The sequence shown here is derived from an EMBL/GenBank/DDBJ whole genome shotgun (WGS) entry which is preliminary data.</text>
</comment>